<feature type="region of interest" description="Disordered" evidence="1">
    <location>
        <begin position="1"/>
        <end position="48"/>
    </location>
</feature>
<reference evidence="2 3" key="1">
    <citation type="submission" date="2013-03" db="EMBL/GenBank/DDBJ databases">
        <authorList>
            <person name="Le V."/>
        </authorList>
    </citation>
    <scope>NUCLEOTIDE SEQUENCE [LARGE SCALE GENOMIC DNA]</scope>
    <source>
        <strain evidence="2 3">BiD32</strain>
    </source>
</reference>
<dbReference type="AlphaFoldDB" id="N1MMY3"/>
<dbReference type="EMBL" id="CAVK010000131">
    <property type="protein sequence ID" value="CCW18311.1"/>
    <property type="molecule type" value="Genomic_DNA"/>
</dbReference>
<gene>
    <name evidence="2" type="ORF">EBBID32_26620</name>
</gene>
<comment type="caution">
    <text evidence="2">The sequence shown here is derived from an EMBL/GenBank/DDBJ whole genome shotgun (WGS) entry which is preliminary data.</text>
</comment>
<keyword evidence="3" id="KW-1185">Reference proteome</keyword>
<organism evidence="2 3">
    <name type="scientific">Sphingobium indicum BiD32</name>
    <dbReference type="NCBI Taxonomy" id="1301087"/>
    <lineage>
        <taxon>Bacteria</taxon>
        <taxon>Pseudomonadati</taxon>
        <taxon>Pseudomonadota</taxon>
        <taxon>Alphaproteobacteria</taxon>
        <taxon>Sphingomonadales</taxon>
        <taxon>Sphingomonadaceae</taxon>
        <taxon>Sphingobium</taxon>
    </lineage>
</organism>
<sequence>MGAHKGAHHGITGEYVRQTVDHITPELPSPKLKSRRRTNRTRCQKKFPKGRNVDPYVVAPSGKGICRDGFDRLLSYVRPLGAVAHDRGPRWFPRREFQTDKRPLMATDSNGLSRVSDRSITPPVRSLASSSLNSARYRHPYSPRLSELYTAIAAEGATDREW</sequence>
<accession>N1MMY3</accession>
<protein>
    <submittedName>
        <fullName evidence="2">Uncharacterized protein</fullName>
    </submittedName>
</protein>
<proteinExistence type="predicted"/>
<reference evidence="3" key="2">
    <citation type="submission" date="2013-04" db="EMBL/GenBank/DDBJ databases">
        <title>Bisphenol A degrading Sphingobium sp. strain BiD32.</title>
        <authorList>
            <person name="Nielsen J.L."/>
            <person name="Zhou N.A."/>
            <person name="Kjeldal H."/>
        </authorList>
    </citation>
    <scope>NUCLEOTIDE SEQUENCE [LARGE SCALE GENOMIC DNA]</scope>
    <source>
        <strain evidence="3">BiD32</strain>
    </source>
</reference>
<evidence type="ECO:0000313" key="2">
    <source>
        <dbReference type="EMBL" id="CCW18311.1"/>
    </source>
</evidence>
<evidence type="ECO:0000256" key="1">
    <source>
        <dbReference type="SAM" id="MobiDB-lite"/>
    </source>
</evidence>
<name>N1MMY3_9SPHN</name>
<feature type="compositionally biased region" description="Basic residues" evidence="1">
    <location>
        <begin position="32"/>
        <end position="48"/>
    </location>
</feature>
<evidence type="ECO:0000313" key="3">
    <source>
        <dbReference type="Proteomes" id="UP000013201"/>
    </source>
</evidence>
<dbReference type="Proteomes" id="UP000013201">
    <property type="component" value="Unassembled WGS sequence"/>
</dbReference>